<evidence type="ECO:0000256" key="4">
    <source>
        <dbReference type="ARBA" id="ARBA00022898"/>
    </source>
</evidence>
<keyword evidence="4 7" id="KW-0663">Pyridoxal phosphate</keyword>
<dbReference type="InterPro" id="IPR015421">
    <property type="entry name" value="PyrdxlP-dep_Trfase_major"/>
</dbReference>
<comment type="caution">
    <text evidence="11">The sequence shown here is derived from an EMBL/GenBank/DDBJ whole genome shotgun (WGS) entry which is preliminary data.</text>
</comment>
<evidence type="ECO:0000256" key="1">
    <source>
        <dbReference type="ARBA" id="ARBA00001933"/>
    </source>
</evidence>
<dbReference type="Gene3D" id="3.40.640.10">
    <property type="entry name" value="Type I PLP-dependent aspartate aminotransferase-like (Major domain)"/>
    <property type="match status" value="1"/>
</dbReference>
<dbReference type="InterPro" id="IPR024169">
    <property type="entry name" value="SP_NH2Trfase/AEP_transaminase"/>
</dbReference>
<dbReference type="InterPro" id="IPR000192">
    <property type="entry name" value="Aminotrans_V_dom"/>
</dbReference>
<sequence length="370" mass="39028">MLLLLPGPVQTRPETRAAMGVDIGPWDDEFRAVVAALRERLRVLAGGREGEHVALPLQGSGHFVVEAALRSFVPPGGKVLVPVNGTYGRRIERLGREAGRAVVTLPCPDTAPVPPEAVAAALAADPAIGHVAVVQSETGSGVVNDVAAIGAVARGAGRRMILDSVSAFGALPFDIGAHPECDALVFTSGKCLEGMPGLACAVARIDRLGEPGQAGSWCLDLADVYRYALAAGWGRFRFTPPAQVVSALSVAVDLHEAEGGSAVRLARYANNARIFHAGVRELGLTPYLPAEQQGPVIVNVRAPDDPAWDLQRFATLLKTRGVMICNFYTTETPGFRVGCIGAVAEEAMRYALAAMRSVLDEMGLRRREAA</sequence>
<dbReference type="InterPro" id="IPR015424">
    <property type="entry name" value="PyrdxlP-dep_Trfase"/>
</dbReference>
<evidence type="ECO:0000259" key="10">
    <source>
        <dbReference type="Pfam" id="PF00266"/>
    </source>
</evidence>
<comment type="function">
    <text evidence="7">Involved in phosphonate degradation.</text>
</comment>
<accession>A0A9X1YAK8</accession>
<organism evidence="11 12">
    <name type="scientific">Roseomonas acroporae</name>
    <dbReference type="NCBI Taxonomy" id="2937791"/>
    <lineage>
        <taxon>Bacteria</taxon>
        <taxon>Pseudomonadati</taxon>
        <taxon>Pseudomonadota</taxon>
        <taxon>Alphaproteobacteria</taxon>
        <taxon>Acetobacterales</taxon>
        <taxon>Roseomonadaceae</taxon>
        <taxon>Roseomonas</taxon>
    </lineage>
</organism>
<dbReference type="InterPro" id="IPR015422">
    <property type="entry name" value="PyrdxlP-dep_Trfase_small"/>
</dbReference>
<dbReference type="GO" id="GO:0047304">
    <property type="term" value="F:2-aminoethylphosphonate-pyruvate transaminase activity"/>
    <property type="evidence" value="ECO:0007669"/>
    <property type="project" value="UniProtKB-UniRule"/>
</dbReference>
<evidence type="ECO:0000256" key="6">
    <source>
        <dbReference type="ARBA" id="ARBA00049460"/>
    </source>
</evidence>
<keyword evidence="3 7" id="KW-0808">Transferase</keyword>
<dbReference type="NCBIfam" id="NF010006">
    <property type="entry name" value="PRK13479.1"/>
    <property type="match status" value="1"/>
</dbReference>
<proteinExistence type="inferred from homology"/>
<keyword evidence="5 7" id="KW-0670">Pyruvate</keyword>
<dbReference type="AlphaFoldDB" id="A0A9X1YAK8"/>
<gene>
    <name evidence="7" type="primary">phnW</name>
    <name evidence="11" type="ORF">M0638_00840</name>
</gene>
<comment type="subunit">
    <text evidence="7">Homodimer.</text>
</comment>
<name>A0A9X1YAK8_9PROT</name>
<dbReference type="InterPro" id="IPR012703">
    <property type="entry name" value="NH2EtPonate_pyrv_transaminase"/>
</dbReference>
<evidence type="ECO:0000256" key="3">
    <source>
        <dbReference type="ARBA" id="ARBA00022679"/>
    </source>
</evidence>
<feature type="domain" description="Aminotransferase class V" evidence="10">
    <location>
        <begin position="60"/>
        <end position="324"/>
    </location>
</feature>
<evidence type="ECO:0000313" key="11">
    <source>
        <dbReference type="EMBL" id="MCK8782926.1"/>
    </source>
</evidence>
<feature type="modified residue" description="N6-(pyridoxal phosphate)lysine" evidence="7 9">
    <location>
        <position position="190"/>
    </location>
</feature>
<dbReference type="Pfam" id="PF00266">
    <property type="entry name" value="Aminotran_5"/>
    <property type="match status" value="1"/>
</dbReference>
<dbReference type="Gene3D" id="3.90.1150.10">
    <property type="entry name" value="Aspartate Aminotransferase, domain 1"/>
    <property type="match status" value="1"/>
</dbReference>
<dbReference type="PANTHER" id="PTHR42778">
    <property type="entry name" value="2-AMINOETHYLPHOSPHONATE--PYRUVATE TRANSAMINASE"/>
    <property type="match status" value="1"/>
</dbReference>
<keyword evidence="12" id="KW-1185">Reference proteome</keyword>
<evidence type="ECO:0000256" key="7">
    <source>
        <dbReference type="HAMAP-Rule" id="MF_01376"/>
    </source>
</evidence>
<feature type="binding site" evidence="8">
    <location>
        <position position="336"/>
    </location>
    <ligand>
        <name>substrate</name>
    </ligand>
</feature>
<comment type="cofactor">
    <cofactor evidence="1 7 9">
        <name>pyridoxal 5'-phosphate</name>
        <dbReference type="ChEBI" id="CHEBI:597326"/>
    </cofactor>
</comment>
<dbReference type="PANTHER" id="PTHR42778:SF1">
    <property type="entry name" value="2-AMINOETHYLPHOSPHONATE--PYRUVATE TRANSAMINASE"/>
    <property type="match status" value="1"/>
</dbReference>
<dbReference type="RefSeq" id="WP_248665056.1">
    <property type="nucleotide sequence ID" value="NZ_JALPRX010000002.1"/>
</dbReference>
<reference evidence="11" key="1">
    <citation type="submission" date="2022-04" db="EMBL/GenBank/DDBJ databases">
        <title>Roseomonas acroporae sp. nov., isolated from coral Acropora digitifera.</title>
        <authorList>
            <person name="Sun H."/>
        </authorList>
    </citation>
    <scope>NUCLEOTIDE SEQUENCE</scope>
    <source>
        <strain evidence="11">NAR14</strain>
    </source>
</reference>
<evidence type="ECO:0000256" key="2">
    <source>
        <dbReference type="ARBA" id="ARBA00022576"/>
    </source>
</evidence>
<dbReference type="EC" id="2.6.1.37" evidence="7"/>
<dbReference type="GO" id="GO:0019700">
    <property type="term" value="P:organic phosphonate catabolic process"/>
    <property type="evidence" value="ECO:0007669"/>
    <property type="project" value="InterPro"/>
</dbReference>
<comment type="similarity">
    <text evidence="7">Belongs to the class-V pyridoxal-phosphate-dependent aminotransferase family. PhnW subfamily.</text>
</comment>
<comment type="catalytic activity">
    <reaction evidence="6 7">
        <text>(2-aminoethyl)phosphonate + pyruvate = phosphonoacetaldehyde + L-alanine</text>
        <dbReference type="Rhea" id="RHEA:17021"/>
        <dbReference type="ChEBI" id="CHEBI:15361"/>
        <dbReference type="ChEBI" id="CHEBI:57418"/>
        <dbReference type="ChEBI" id="CHEBI:57972"/>
        <dbReference type="ChEBI" id="CHEBI:58383"/>
        <dbReference type="EC" id="2.6.1.37"/>
    </reaction>
</comment>
<evidence type="ECO:0000256" key="9">
    <source>
        <dbReference type="PIRSR" id="PIRSR000524-50"/>
    </source>
</evidence>
<dbReference type="Proteomes" id="UP001139516">
    <property type="component" value="Unassembled WGS sequence"/>
</dbReference>
<dbReference type="PIRSF" id="PIRSF000524">
    <property type="entry name" value="SPT"/>
    <property type="match status" value="1"/>
</dbReference>
<dbReference type="SUPFAM" id="SSF53383">
    <property type="entry name" value="PLP-dependent transferases"/>
    <property type="match status" value="1"/>
</dbReference>
<evidence type="ECO:0000313" key="12">
    <source>
        <dbReference type="Proteomes" id="UP001139516"/>
    </source>
</evidence>
<evidence type="ECO:0000256" key="5">
    <source>
        <dbReference type="ARBA" id="ARBA00023317"/>
    </source>
</evidence>
<dbReference type="HAMAP" id="MF_01376">
    <property type="entry name" value="PhnW_aminotrans_5"/>
    <property type="match status" value="1"/>
</dbReference>
<protein>
    <recommendedName>
        <fullName evidence="7">2-aminoethylphosphonate--pyruvate transaminase</fullName>
        <ecNumber evidence="7">2.6.1.37</ecNumber>
    </recommendedName>
    <alternativeName>
        <fullName evidence="7">2-aminoethylphosphonate aminotransferase</fullName>
    </alternativeName>
    <alternativeName>
        <fullName evidence="7">AEP transaminase</fullName>
        <shortName evidence="7">AEPT</shortName>
    </alternativeName>
</protein>
<evidence type="ECO:0000256" key="8">
    <source>
        <dbReference type="PIRSR" id="PIRSR000524-1"/>
    </source>
</evidence>
<keyword evidence="2 7" id="KW-0032">Aminotransferase</keyword>
<dbReference type="EMBL" id="JALPRX010000002">
    <property type="protein sequence ID" value="MCK8782926.1"/>
    <property type="molecule type" value="Genomic_DNA"/>
</dbReference>